<sequence length="265" mass="29650">MFVVCDSLNGGLSNVGEETCTKTKKTLSTDQTVLGAVSSSVFDHQSHGNKPHSNTKNNKGLQPSDVCDSKSKDSTRDHRDERVQTGNSGSRLDGLVEANHNNRVQVVTLHVPNHINENGDHQGSPHRSVLHVLSLKEWVFCEFCFPKEEKWQQAETNDQRCNDFSLLPFRLDSSGQSEWGQNEPKTEHHGKQTNQVDFPEKRLNNETLETQSSEVGNPLKSVNVSAAVRKVVHVHKAEYQWNTGQRKNKGPHTNTPRPASRAQNC</sequence>
<dbReference type="AlphaFoldDB" id="A0A9P8PKK5"/>
<comment type="caution">
    <text evidence="2">The sequence shown here is derived from an EMBL/GenBank/DDBJ whole genome shotgun (WGS) entry which is preliminary data.</text>
</comment>
<accession>A0A9P8PKK5</accession>
<reference evidence="2" key="2">
    <citation type="submission" date="2021-01" db="EMBL/GenBank/DDBJ databases">
        <authorList>
            <person name="Schikora-Tamarit M.A."/>
        </authorList>
    </citation>
    <scope>NUCLEOTIDE SEQUENCE</scope>
    <source>
        <strain evidence="2">NCAIM Y.01608</strain>
    </source>
</reference>
<feature type="region of interest" description="Disordered" evidence="1">
    <location>
        <begin position="42"/>
        <end position="98"/>
    </location>
</feature>
<feature type="compositionally biased region" description="Polar residues" evidence="1">
    <location>
        <begin position="240"/>
        <end position="265"/>
    </location>
</feature>
<keyword evidence="3" id="KW-1185">Reference proteome</keyword>
<feature type="region of interest" description="Disordered" evidence="1">
    <location>
        <begin position="238"/>
        <end position="265"/>
    </location>
</feature>
<evidence type="ECO:0000256" key="1">
    <source>
        <dbReference type="SAM" id="MobiDB-lite"/>
    </source>
</evidence>
<feature type="compositionally biased region" description="Polar residues" evidence="1">
    <location>
        <begin position="51"/>
        <end position="61"/>
    </location>
</feature>
<organism evidence="2 3">
    <name type="scientific">Ogataea polymorpha</name>
    <dbReference type="NCBI Taxonomy" id="460523"/>
    <lineage>
        <taxon>Eukaryota</taxon>
        <taxon>Fungi</taxon>
        <taxon>Dikarya</taxon>
        <taxon>Ascomycota</taxon>
        <taxon>Saccharomycotina</taxon>
        <taxon>Pichiomycetes</taxon>
        <taxon>Pichiales</taxon>
        <taxon>Pichiaceae</taxon>
        <taxon>Ogataea</taxon>
    </lineage>
</organism>
<dbReference type="Proteomes" id="UP000788993">
    <property type="component" value="Unassembled WGS sequence"/>
</dbReference>
<name>A0A9P8PKK5_9ASCO</name>
<protein>
    <submittedName>
        <fullName evidence="2">Uncharacterized protein</fullName>
    </submittedName>
</protein>
<feature type="compositionally biased region" description="Basic and acidic residues" evidence="1">
    <location>
        <begin position="67"/>
        <end position="83"/>
    </location>
</feature>
<feature type="region of interest" description="Disordered" evidence="1">
    <location>
        <begin position="172"/>
        <end position="195"/>
    </location>
</feature>
<dbReference type="EMBL" id="JAEUBD010000526">
    <property type="protein sequence ID" value="KAH3673802.1"/>
    <property type="molecule type" value="Genomic_DNA"/>
</dbReference>
<evidence type="ECO:0000313" key="3">
    <source>
        <dbReference type="Proteomes" id="UP000788993"/>
    </source>
</evidence>
<gene>
    <name evidence="2" type="ORF">OGATHE_001782</name>
</gene>
<evidence type="ECO:0000313" key="2">
    <source>
        <dbReference type="EMBL" id="KAH3673802.1"/>
    </source>
</evidence>
<reference evidence="2" key="1">
    <citation type="journal article" date="2021" name="Open Biol.">
        <title>Shared evolutionary footprints suggest mitochondrial oxidative damage underlies multiple complex I losses in fungi.</title>
        <authorList>
            <person name="Schikora-Tamarit M.A."/>
            <person name="Marcet-Houben M."/>
            <person name="Nosek J."/>
            <person name="Gabaldon T."/>
        </authorList>
    </citation>
    <scope>NUCLEOTIDE SEQUENCE</scope>
    <source>
        <strain evidence="2">NCAIM Y.01608</strain>
    </source>
</reference>
<proteinExistence type="predicted"/>